<protein>
    <submittedName>
        <fullName evidence="1">Uncharacterized protein</fullName>
    </submittedName>
</protein>
<dbReference type="Proteomes" id="UP000178606">
    <property type="component" value="Unassembled WGS sequence"/>
</dbReference>
<dbReference type="AlphaFoldDB" id="A0A1F6D688"/>
<proteinExistence type="predicted"/>
<evidence type="ECO:0000313" key="2">
    <source>
        <dbReference type="Proteomes" id="UP000178606"/>
    </source>
</evidence>
<evidence type="ECO:0000313" key="1">
    <source>
        <dbReference type="EMBL" id="OGG56851.1"/>
    </source>
</evidence>
<sequence>MIVKLRRKNAQYPDLTPGQEYVVIGIEADDLRILNDQGRPYLYPLQLFKVVEPSEPDDWVTEFGDEGERYAYPPPLNECGFFEDFFDDKKAAVATFWRVVNQRLVTATTAT</sequence>
<name>A0A1F6D688_HANXR</name>
<accession>A0A1F6D688</accession>
<reference evidence="1 2" key="1">
    <citation type="journal article" date="2016" name="Nat. Commun.">
        <title>Thousands of microbial genomes shed light on interconnected biogeochemical processes in an aquifer system.</title>
        <authorList>
            <person name="Anantharaman K."/>
            <person name="Brown C.T."/>
            <person name="Hug L.A."/>
            <person name="Sharon I."/>
            <person name="Castelle C.J."/>
            <person name="Probst A.J."/>
            <person name="Thomas B.C."/>
            <person name="Singh A."/>
            <person name="Wilkins M.J."/>
            <person name="Karaoz U."/>
            <person name="Brodie E.L."/>
            <person name="Williams K.H."/>
            <person name="Hubbard S.S."/>
            <person name="Banfield J.F."/>
        </authorList>
    </citation>
    <scope>NUCLEOTIDE SEQUENCE [LARGE SCALE GENOMIC DNA]</scope>
    <source>
        <strain evidence="2">RIFCSPLOWO2_12_FULL_64_10</strain>
    </source>
</reference>
<comment type="caution">
    <text evidence="1">The sequence shown here is derived from an EMBL/GenBank/DDBJ whole genome shotgun (WGS) entry which is preliminary data.</text>
</comment>
<dbReference type="EMBL" id="MFKF01000023">
    <property type="protein sequence ID" value="OGG56851.1"/>
    <property type="molecule type" value="Genomic_DNA"/>
</dbReference>
<gene>
    <name evidence="1" type="ORF">A3F84_10680</name>
</gene>
<organism evidence="1 2">
    <name type="scientific">Handelsmanbacteria sp. (strain RIFCSPLOWO2_12_FULL_64_10)</name>
    <dbReference type="NCBI Taxonomy" id="1817868"/>
    <lineage>
        <taxon>Bacteria</taxon>
        <taxon>Candidatus Handelsmaniibacteriota</taxon>
    </lineage>
</organism>